<accession>A0A6J4NZG2</accession>
<dbReference type="InterPro" id="IPR011249">
    <property type="entry name" value="Metalloenz_LuxS/M16"/>
</dbReference>
<organism evidence="5">
    <name type="scientific">uncultured Pyrinomonadaceae bacterium</name>
    <dbReference type="NCBI Taxonomy" id="2283094"/>
    <lineage>
        <taxon>Bacteria</taxon>
        <taxon>Pseudomonadati</taxon>
        <taxon>Acidobacteriota</taxon>
        <taxon>Blastocatellia</taxon>
        <taxon>Blastocatellales</taxon>
        <taxon>Pyrinomonadaceae</taxon>
        <taxon>environmental samples</taxon>
    </lineage>
</organism>
<evidence type="ECO:0000256" key="2">
    <source>
        <dbReference type="SAM" id="SignalP"/>
    </source>
</evidence>
<evidence type="ECO:0000256" key="1">
    <source>
        <dbReference type="ARBA" id="ARBA00007261"/>
    </source>
</evidence>
<keyword evidence="2" id="KW-0732">Signal</keyword>
<dbReference type="InterPro" id="IPR011765">
    <property type="entry name" value="Pept_M16_N"/>
</dbReference>
<reference evidence="5" key="1">
    <citation type="submission" date="2020-02" db="EMBL/GenBank/DDBJ databases">
        <authorList>
            <person name="Meier V. D."/>
        </authorList>
    </citation>
    <scope>NUCLEOTIDE SEQUENCE</scope>
    <source>
        <strain evidence="5">AVDCRST_MAG74</strain>
    </source>
</reference>
<dbReference type="AlphaFoldDB" id="A0A6J4NZG2"/>
<name>A0A6J4NZG2_9BACT</name>
<evidence type="ECO:0008006" key="6">
    <source>
        <dbReference type="Google" id="ProtNLM"/>
    </source>
</evidence>
<dbReference type="InterPro" id="IPR007863">
    <property type="entry name" value="Peptidase_M16_C"/>
</dbReference>
<dbReference type="PANTHER" id="PTHR11851:SF49">
    <property type="entry name" value="MITOCHONDRIAL-PROCESSING PEPTIDASE SUBUNIT ALPHA"/>
    <property type="match status" value="1"/>
</dbReference>
<dbReference type="SUPFAM" id="SSF63411">
    <property type="entry name" value="LuxS/MPP-like metallohydrolase"/>
    <property type="match status" value="2"/>
</dbReference>
<dbReference type="Pfam" id="PF05193">
    <property type="entry name" value="Peptidase_M16_C"/>
    <property type="match status" value="1"/>
</dbReference>
<dbReference type="EMBL" id="CADCUR010000106">
    <property type="protein sequence ID" value="CAA9396229.1"/>
    <property type="molecule type" value="Genomic_DNA"/>
</dbReference>
<dbReference type="Pfam" id="PF00675">
    <property type="entry name" value="Peptidase_M16"/>
    <property type="match status" value="1"/>
</dbReference>
<feature type="signal peptide" evidence="2">
    <location>
        <begin position="1"/>
        <end position="29"/>
    </location>
</feature>
<gene>
    <name evidence="5" type="ORF">AVDCRST_MAG74-1398</name>
</gene>
<evidence type="ECO:0000259" key="3">
    <source>
        <dbReference type="Pfam" id="PF00675"/>
    </source>
</evidence>
<evidence type="ECO:0000259" key="4">
    <source>
        <dbReference type="Pfam" id="PF05193"/>
    </source>
</evidence>
<feature type="domain" description="Peptidase M16 C-terminal" evidence="4">
    <location>
        <begin position="194"/>
        <end position="386"/>
    </location>
</feature>
<feature type="domain" description="Peptidase M16 N-terminal" evidence="3">
    <location>
        <begin position="46"/>
        <end position="184"/>
    </location>
</feature>
<sequence>MKNKLLKVKKLASFFLVFAFALPSLPVLAQKTETMKSSSNVFQPNSSPLVSLRIQFTTGSTADPAGKEGVANLTAAMIAEGGSRRLTNKQITELFNPMATSFGAQVDKEMTTFVGQTHVDNLAKYYEIISQMLLEPGFREDDFSRLKKDQIDFLKTSLRENNDEELGKERLYNIIYAGTAYENHSVGKISSLEKLTLQDVKDFYAKNYTQANLVLGVSGGFDQKFADRLTADFARLPKGEKAAMKAVAPNLTDGMKIDIVKRETRATAISLGFPIAVNRAHKDFAALALVASYFGQHRSSNSYLYGRLRELRGLNYGDYAYIEYFPRGMYQFDPDPNLARQSQIFQIWIRPVEPQNANFALRATLYEYDKLVKNGLDRQTFEETRAFLSKYVNILTQTKDAELGYALDSRYYGIPNFNEYMKAQLAKLTLADVNRAIKEHFASNKMRVVMITKDAEGLRDEIVNNKPATISYASPKPKEITDEDQVIFSYSIPVKAADVSVTPIERVFE</sequence>
<dbReference type="InterPro" id="IPR050361">
    <property type="entry name" value="MPP/UQCRC_Complex"/>
</dbReference>
<proteinExistence type="inferred from homology"/>
<feature type="chain" id="PRO_5026732462" description="Insulinase family protein" evidence="2">
    <location>
        <begin position="30"/>
        <end position="509"/>
    </location>
</feature>
<dbReference type="Gene3D" id="3.30.830.10">
    <property type="entry name" value="Metalloenzyme, LuxS/M16 peptidase-like"/>
    <property type="match status" value="2"/>
</dbReference>
<dbReference type="PANTHER" id="PTHR11851">
    <property type="entry name" value="METALLOPROTEASE"/>
    <property type="match status" value="1"/>
</dbReference>
<protein>
    <recommendedName>
        <fullName evidence="6">Insulinase family protein</fullName>
    </recommendedName>
</protein>
<dbReference type="GO" id="GO:0046872">
    <property type="term" value="F:metal ion binding"/>
    <property type="evidence" value="ECO:0007669"/>
    <property type="project" value="InterPro"/>
</dbReference>
<evidence type="ECO:0000313" key="5">
    <source>
        <dbReference type="EMBL" id="CAA9396229.1"/>
    </source>
</evidence>
<comment type="similarity">
    <text evidence="1">Belongs to the peptidase M16 family.</text>
</comment>